<dbReference type="PANTHER" id="PTHR16201:SF11">
    <property type="entry name" value="PQ-LOOP REPEAT-CONTAINING PROTEIN"/>
    <property type="match status" value="1"/>
</dbReference>
<feature type="transmembrane region" description="Helical" evidence="6">
    <location>
        <begin position="41"/>
        <end position="65"/>
    </location>
</feature>
<dbReference type="Proteomes" id="UP000814176">
    <property type="component" value="Unassembled WGS sequence"/>
</dbReference>
<evidence type="ECO:0000256" key="2">
    <source>
        <dbReference type="ARBA" id="ARBA00022692"/>
    </source>
</evidence>
<keyword evidence="4 6" id="KW-0472">Membrane</keyword>
<accession>A0ABQ8K0V1</accession>
<keyword evidence="3 6" id="KW-1133">Transmembrane helix</keyword>
<dbReference type="GeneID" id="72005865"/>
<proteinExistence type="predicted"/>
<dbReference type="Pfam" id="PF04193">
    <property type="entry name" value="PQ-loop"/>
    <property type="match status" value="1"/>
</dbReference>
<evidence type="ECO:0000256" key="5">
    <source>
        <dbReference type="SAM" id="MobiDB-lite"/>
    </source>
</evidence>
<feature type="transmembrane region" description="Helical" evidence="6">
    <location>
        <begin position="213"/>
        <end position="237"/>
    </location>
</feature>
<evidence type="ECO:0000256" key="4">
    <source>
        <dbReference type="ARBA" id="ARBA00023136"/>
    </source>
</evidence>
<comment type="caution">
    <text evidence="7">The sequence shown here is derived from an EMBL/GenBank/DDBJ whole genome shotgun (WGS) entry which is preliminary data.</text>
</comment>
<evidence type="ECO:0000313" key="7">
    <source>
        <dbReference type="EMBL" id="KAH9830260.1"/>
    </source>
</evidence>
<feature type="transmembrane region" description="Helical" evidence="6">
    <location>
        <begin position="243"/>
        <end position="266"/>
    </location>
</feature>
<dbReference type="PANTHER" id="PTHR16201">
    <property type="entry name" value="SEVEN TRANSMEMBRANE PROTEIN 1-RELATED"/>
    <property type="match status" value="1"/>
</dbReference>
<dbReference type="EMBL" id="JADCUA010000032">
    <property type="protein sequence ID" value="KAH9830260.1"/>
    <property type="molecule type" value="Genomic_DNA"/>
</dbReference>
<evidence type="ECO:0000256" key="3">
    <source>
        <dbReference type="ARBA" id="ARBA00022989"/>
    </source>
</evidence>
<keyword evidence="2 6" id="KW-0812">Transmembrane</keyword>
<dbReference type="InterPro" id="IPR006603">
    <property type="entry name" value="PQ-loop_rpt"/>
</dbReference>
<sequence>MATCNTGHQELATVLSTGLTVVLVISFVSQHYKIISRRLSLGFSPWFLLLGATSSTGALLDIYTLQWGVVKCCRHVSAGVCMASLGGIIQVSLQWILFNITFVLVLLYFPSERKFTTMDGSPRRETARFDHRSVAGATKSTDWRNMKICVWLTAVHFVLSLLYTVAIVHFEFGPNYPTPRVAQWSKFLGISSALLSILQYLPQLWRTWQIGLVGSLSIPMMCFEVPGATVMVTSIALREGTDWTNWAMYAASGAMAGLLLLLCLAWKVRQARLGVDDFGRPLNKPIDTPNPSETAPLLTGDVRAA</sequence>
<feature type="transmembrane region" description="Helical" evidence="6">
    <location>
        <begin position="12"/>
        <end position="29"/>
    </location>
</feature>
<protein>
    <submittedName>
        <fullName evidence="7">Uncharacterized protein</fullName>
    </submittedName>
</protein>
<dbReference type="RefSeq" id="XP_047773582.1">
    <property type="nucleotide sequence ID" value="XM_047925133.1"/>
</dbReference>
<dbReference type="SMART" id="SM00679">
    <property type="entry name" value="CTNS"/>
    <property type="match status" value="2"/>
</dbReference>
<organism evidence="7 8">
    <name type="scientific">Rhodofomes roseus</name>
    <dbReference type="NCBI Taxonomy" id="34475"/>
    <lineage>
        <taxon>Eukaryota</taxon>
        <taxon>Fungi</taxon>
        <taxon>Dikarya</taxon>
        <taxon>Basidiomycota</taxon>
        <taxon>Agaricomycotina</taxon>
        <taxon>Agaricomycetes</taxon>
        <taxon>Polyporales</taxon>
        <taxon>Rhodofomes</taxon>
    </lineage>
</organism>
<dbReference type="Gene3D" id="1.20.1280.290">
    <property type="match status" value="1"/>
</dbReference>
<feature type="transmembrane region" description="Helical" evidence="6">
    <location>
        <begin position="182"/>
        <end position="201"/>
    </location>
</feature>
<evidence type="ECO:0000256" key="6">
    <source>
        <dbReference type="SAM" id="Phobius"/>
    </source>
</evidence>
<feature type="transmembrane region" description="Helical" evidence="6">
    <location>
        <begin position="148"/>
        <end position="170"/>
    </location>
</feature>
<dbReference type="InterPro" id="IPR051415">
    <property type="entry name" value="LAAT-1"/>
</dbReference>
<name>A0ABQ8K0V1_9APHY</name>
<reference evidence="7 8" key="1">
    <citation type="journal article" date="2021" name="Environ. Microbiol.">
        <title>Gene family expansions and transcriptome signatures uncover fungal adaptations to wood decay.</title>
        <authorList>
            <person name="Hage H."/>
            <person name="Miyauchi S."/>
            <person name="Viragh M."/>
            <person name="Drula E."/>
            <person name="Min B."/>
            <person name="Chaduli D."/>
            <person name="Navarro D."/>
            <person name="Favel A."/>
            <person name="Norest M."/>
            <person name="Lesage-Meessen L."/>
            <person name="Balint B."/>
            <person name="Merenyi Z."/>
            <person name="de Eugenio L."/>
            <person name="Morin E."/>
            <person name="Martinez A.T."/>
            <person name="Baldrian P."/>
            <person name="Stursova M."/>
            <person name="Martinez M.J."/>
            <person name="Novotny C."/>
            <person name="Magnuson J.K."/>
            <person name="Spatafora J.W."/>
            <person name="Maurice S."/>
            <person name="Pangilinan J."/>
            <person name="Andreopoulos W."/>
            <person name="LaButti K."/>
            <person name="Hundley H."/>
            <person name="Na H."/>
            <person name="Kuo A."/>
            <person name="Barry K."/>
            <person name="Lipzen A."/>
            <person name="Henrissat B."/>
            <person name="Riley R."/>
            <person name="Ahrendt S."/>
            <person name="Nagy L.G."/>
            <person name="Grigoriev I.V."/>
            <person name="Martin F."/>
            <person name="Rosso M.N."/>
        </authorList>
    </citation>
    <scope>NUCLEOTIDE SEQUENCE [LARGE SCALE GENOMIC DNA]</scope>
    <source>
        <strain evidence="7 8">CIRM-BRFM 1785</strain>
    </source>
</reference>
<comment type="subcellular location">
    <subcellularLocation>
        <location evidence="1">Membrane</location>
        <topology evidence="1">Multi-pass membrane protein</topology>
    </subcellularLocation>
</comment>
<keyword evidence="8" id="KW-1185">Reference proteome</keyword>
<feature type="transmembrane region" description="Helical" evidence="6">
    <location>
        <begin position="85"/>
        <end position="109"/>
    </location>
</feature>
<gene>
    <name evidence="7" type="ORF">C8Q71DRAFT_786361</name>
</gene>
<feature type="region of interest" description="Disordered" evidence="5">
    <location>
        <begin position="284"/>
        <end position="305"/>
    </location>
</feature>
<evidence type="ECO:0000256" key="1">
    <source>
        <dbReference type="ARBA" id="ARBA00004141"/>
    </source>
</evidence>
<evidence type="ECO:0000313" key="8">
    <source>
        <dbReference type="Proteomes" id="UP000814176"/>
    </source>
</evidence>